<evidence type="ECO:0000313" key="3">
    <source>
        <dbReference type="Proteomes" id="UP000177583"/>
    </source>
</evidence>
<accession>A0A1F6GZK4</accession>
<evidence type="ECO:0000313" key="2">
    <source>
        <dbReference type="EMBL" id="OGH03460.1"/>
    </source>
</evidence>
<dbReference type="AlphaFoldDB" id="A0A1F6GZK4"/>
<feature type="domain" description="F-box" evidence="1">
    <location>
        <begin position="298"/>
        <end position="345"/>
    </location>
</feature>
<dbReference type="EMBL" id="MFNF01000016">
    <property type="protein sequence ID" value="OGH03460.1"/>
    <property type="molecule type" value="Genomic_DNA"/>
</dbReference>
<dbReference type="Proteomes" id="UP000177583">
    <property type="component" value="Unassembled WGS sequence"/>
</dbReference>
<dbReference type="SUPFAM" id="SSF81383">
    <property type="entry name" value="F-box domain"/>
    <property type="match status" value="1"/>
</dbReference>
<evidence type="ECO:0000259" key="1">
    <source>
        <dbReference type="PROSITE" id="PS50181"/>
    </source>
</evidence>
<organism evidence="2 3">
    <name type="scientific">Candidatus Lambdaproteobacteria bacterium RIFOXYD2_FULL_56_26</name>
    <dbReference type="NCBI Taxonomy" id="1817773"/>
    <lineage>
        <taxon>Bacteria</taxon>
        <taxon>Pseudomonadati</taxon>
        <taxon>Pseudomonadota</taxon>
        <taxon>Candidatus Lambdaproteobacteria</taxon>
    </lineage>
</organism>
<dbReference type="InterPro" id="IPR036047">
    <property type="entry name" value="F-box-like_dom_sf"/>
</dbReference>
<name>A0A1F6GZK4_9PROT</name>
<dbReference type="PROSITE" id="PS50181">
    <property type="entry name" value="FBOX"/>
    <property type="match status" value="1"/>
</dbReference>
<dbReference type="InterPro" id="IPR001810">
    <property type="entry name" value="F-box_dom"/>
</dbReference>
<comment type="caution">
    <text evidence="2">The sequence shown here is derived from an EMBL/GenBank/DDBJ whole genome shotgun (WGS) entry which is preliminary data.</text>
</comment>
<gene>
    <name evidence="2" type="ORF">A2557_01760</name>
</gene>
<proteinExistence type="predicted"/>
<protein>
    <recommendedName>
        <fullName evidence="1">F-box domain-containing protein</fullName>
    </recommendedName>
</protein>
<sequence>MGKRIQGISLSGHLKAAYHVDRKAFSSTGSFDPNLVKDSPFFIDPTLLDGCKEPEFLNSRQAVHTHFDKILNLIALSEKVGDRAWREAKKMLIFPEVASMGLGYSKSSTRGRGLGEKIADTLLETISLLVDSGIRDPNVFELLGLFEPGVGTDLISDMIGNILLPNFEKYSHRVFNTLKVQLVPHKGKLIFPHPMDERIPLLLVPRDILSDLPIAHDFSDIERVVFENEELRRRFNEILGKRWKELFNNAPKREIKKVLIEHPGILKELLETYHSKSGTKYDFTSDPKGLINWQIAAEDIISRFPLQLSFKILPHLTRKNVYKLVCELAEHFKQIIESNGLWRNFYADRGTFANPLHESYGQNLFFSTAYLYCQQKNIDISPETDAGTGPIDFKFSRGTREKVLVELKLSTNARLAHAYTKQVPIYQKSNRTTDSIIVVVIVSQKESYLEKLEEEMKRSPNGPKVIFIDALQKKSASTA</sequence>
<reference evidence="2 3" key="1">
    <citation type="journal article" date="2016" name="Nat. Commun.">
        <title>Thousands of microbial genomes shed light on interconnected biogeochemical processes in an aquifer system.</title>
        <authorList>
            <person name="Anantharaman K."/>
            <person name="Brown C.T."/>
            <person name="Hug L.A."/>
            <person name="Sharon I."/>
            <person name="Castelle C.J."/>
            <person name="Probst A.J."/>
            <person name="Thomas B.C."/>
            <person name="Singh A."/>
            <person name="Wilkins M.J."/>
            <person name="Karaoz U."/>
            <person name="Brodie E.L."/>
            <person name="Williams K.H."/>
            <person name="Hubbard S.S."/>
            <person name="Banfield J.F."/>
        </authorList>
    </citation>
    <scope>NUCLEOTIDE SEQUENCE [LARGE SCALE GENOMIC DNA]</scope>
</reference>